<dbReference type="GO" id="GO:0005634">
    <property type="term" value="C:nucleus"/>
    <property type="evidence" value="ECO:0007669"/>
    <property type="project" value="UniProtKB-SubCell"/>
</dbReference>
<dbReference type="PANTHER" id="PTHR24346">
    <property type="entry name" value="MAP/MICROTUBULE AFFINITY-REGULATING KINASE"/>
    <property type="match status" value="1"/>
</dbReference>
<comment type="catalytic activity">
    <reaction evidence="13">
        <text>L-seryl-[protein] + ATP = O-phospho-L-seryl-[protein] + ADP + H(+)</text>
        <dbReference type="Rhea" id="RHEA:17989"/>
        <dbReference type="Rhea" id="RHEA-COMP:9863"/>
        <dbReference type="Rhea" id="RHEA-COMP:11604"/>
        <dbReference type="ChEBI" id="CHEBI:15378"/>
        <dbReference type="ChEBI" id="CHEBI:29999"/>
        <dbReference type="ChEBI" id="CHEBI:30616"/>
        <dbReference type="ChEBI" id="CHEBI:83421"/>
        <dbReference type="ChEBI" id="CHEBI:456216"/>
        <dbReference type="EC" id="2.7.11.1"/>
    </reaction>
</comment>
<dbReference type="GO" id="GO:0004674">
    <property type="term" value="F:protein serine/threonine kinase activity"/>
    <property type="evidence" value="ECO:0007669"/>
    <property type="project" value="UniProtKB-KW"/>
</dbReference>
<evidence type="ECO:0000256" key="7">
    <source>
        <dbReference type="ARBA" id="ARBA00022763"/>
    </source>
</evidence>
<sequence length="368" mass="41592">MAVPFVKDWDVVQTLGEGAYGEVRLLVNKKTQEAVAVKVVDMAKAKDCIENVKKEVCICKMLSHPNIVCFFGHRSEGTTQYIFLEYCSGRELFDRIEPDVGMPEKEAHRFFQQLIAGVEYLHSVGITHRDIKPENILLDDKDNLKISDFGLATIFRHLGRERALTRLCGTLPYVAPELMSRSAFHAQPADTWACGIVHTAMLAGELPWDQPSSHRAHPSLPVCFCSDDRAQISSSQPEPQGLWEEKEVKVHTDVSVSFSQPTCPDHMLLGSQLLGTPGASQNPWQRLVRRMTRFFTTVKAEPSCIALRDACIAMGHTWKQSCTDQATVSSMDCRNNKLIFIVHFLEMEERILVDFSRLDFSRFFLICV</sequence>
<keyword evidence="10" id="KW-0539">Nucleus</keyword>
<dbReference type="PROSITE" id="PS00107">
    <property type="entry name" value="PROTEIN_KINASE_ATP"/>
    <property type="match status" value="1"/>
</dbReference>
<dbReference type="PANTHER" id="PTHR24346:SF107">
    <property type="entry name" value="SERINE_THREONINE-PROTEIN KINASE CHK1"/>
    <property type="match status" value="1"/>
</dbReference>
<evidence type="ECO:0000256" key="9">
    <source>
        <dbReference type="ARBA" id="ARBA00022840"/>
    </source>
</evidence>
<keyword evidence="8" id="KW-0418">Kinase</keyword>
<dbReference type="EC" id="2.7.11.1" evidence="3"/>
<dbReference type="SMART" id="SM00220">
    <property type="entry name" value="S_TKc"/>
    <property type="match status" value="1"/>
</dbReference>
<dbReference type="InterPro" id="IPR011009">
    <property type="entry name" value="Kinase-like_dom_sf"/>
</dbReference>
<evidence type="ECO:0000256" key="10">
    <source>
        <dbReference type="ARBA" id="ARBA00023242"/>
    </source>
</evidence>
<evidence type="ECO:0000256" key="3">
    <source>
        <dbReference type="ARBA" id="ARBA00012513"/>
    </source>
</evidence>
<dbReference type="GO" id="GO:0005524">
    <property type="term" value="F:ATP binding"/>
    <property type="evidence" value="ECO:0007669"/>
    <property type="project" value="UniProtKB-UniRule"/>
</dbReference>
<keyword evidence="4 15" id="KW-0723">Serine/threonine-protein kinase</keyword>
<keyword evidence="9 14" id="KW-0067">ATP-binding</keyword>
<organism evidence="17 18">
    <name type="scientific">Cyprinus carpio</name>
    <name type="common">Common carp</name>
    <dbReference type="NCBI Taxonomy" id="7962"/>
    <lineage>
        <taxon>Eukaryota</taxon>
        <taxon>Metazoa</taxon>
        <taxon>Chordata</taxon>
        <taxon>Craniata</taxon>
        <taxon>Vertebrata</taxon>
        <taxon>Euteleostomi</taxon>
        <taxon>Actinopterygii</taxon>
        <taxon>Neopterygii</taxon>
        <taxon>Teleostei</taxon>
        <taxon>Ostariophysi</taxon>
        <taxon>Cypriniformes</taxon>
        <taxon>Cyprinidae</taxon>
        <taxon>Cyprininae</taxon>
        <taxon>Cyprinus</taxon>
    </lineage>
</organism>
<dbReference type="InterPro" id="IPR000719">
    <property type="entry name" value="Prot_kinase_dom"/>
</dbReference>
<proteinExistence type="inferred from homology"/>
<dbReference type="InterPro" id="IPR008271">
    <property type="entry name" value="Ser/Thr_kinase_AS"/>
</dbReference>
<accession>A0A8C1J7E6</accession>
<evidence type="ECO:0000256" key="15">
    <source>
        <dbReference type="RuleBase" id="RU000304"/>
    </source>
</evidence>
<dbReference type="PROSITE" id="PS00108">
    <property type="entry name" value="PROTEIN_KINASE_ST"/>
    <property type="match status" value="1"/>
</dbReference>
<evidence type="ECO:0000313" key="17">
    <source>
        <dbReference type="Ensembl" id="ENSCCRP00010028424.1"/>
    </source>
</evidence>
<dbReference type="Gene3D" id="1.10.510.10">
    <property type="entry name" value="Transferase(Phosphotransferase) domain 1"/>
    <property type="match status" value="1"/>
</dbReference>
<dbReference type="Pfam" id="PF00069">
    <property type="entry name" value="Pkinase"/>
    <property type="match status" value="1"/>
</dbReference>
<dbReference type="Gene3D" id="3.30.200.20">
    <property type="entry name" value="Phosphorylase Kinase, domain 1"/>
    <property type="match status" value="1"/>
</dbReference>
<dbReference type="FunFam" id="3.30.200.20:FF:000229">
    <property type="entry name" value="Serine/threonine-protein kinase Chk1"/>
    <property type="match status" value="1"/>
</dbReference>
<keyword evidence="11" id="KW-0131">Cell cycle</keyword>
<dbReference type="GO" id="GO:0005737">
    <property type="term" value="C:cytoplasm"/>
    <property type="evidence" value="ECO:0007669"/>
    <property type="project" value="TreeGrafter"/>
</dbReference>
<evidence type="ECO:0000256" key="12">
    <source>
        <dbReference type="ARBA" id="ARBA00047899"/>
    </source>
</evidence>
<keyword evidence="7" id="KW-0227">DNA damage</keyword>
<dbReference type="InterPro" id="IPR017441">
    <property type="entry name" value="Protein_kinase_ATP_BS"/>
</dbReference>
<keyword evidence="5" id="KW-0808">Transferase</keyword>
<evidence type="ECO:0000259" key="16">
    <source>
        <dbReference type="PROSITE" id="PS50011"/>
    </source>
</evidence>
<dbReference type="Proteomes" id="UP000694427">
    <property type="component" value="Unplaced"/>
</dbReference>
<evidence type="ECO:0000256" key="14">
    <source>
        <dbReference type="PROSITE-ProRule" id="PRU10141"/>
    </source>
</evidence>
<dbReference type="GO" id="GO:0006974">
    <property type="term" value="P:DNA damage response"/>
    <property type="evidence" value="ECO:0007669"/>
    <property type="project" value="UniProtKB-KW"/>
</dbReference>
<dbReference type="GO" id="GO:0035556">
    <property type="term" value="P:intracellular signal transduction"/>
    <property type="evidence" value="ECO:0007669"/>
    <property type="project" value="TreeGrafter"/>
</dbReference>
<evidence type="ECO:0000256" key="1">
    <source>
        <dbReference type="ARBA" id="ARBA00004123"/>
    </source>
</evidence>
<reference evidence="17" key="2">
    <citation type="submission" date="2025-09" db="UniProtKB">
        <authorList>
            <consortium name="Ensembl"/>
        </authorList>
    </citation>
    <scope>IDENTIFICATION</scope>
</reference>
<evidence type="ECO:0000256" key="2">
    <source>
        <dbReference type="ARBA" id="ARBA00010791"/>
    </source>
</evidence>
<evidence type="ECO:0000256" key="5">
    <source>
        <dbReference type="ARBA" id="ARBA00022679"/>
    </source>
</evidence>
<feature type="binding site" evidence="14">
    <location>
        <position position="38"/>
    </location>
    <ligand>
        <name>ATP</name>
        <dbReference type="ChEBI" id="CHEBI:30616"/>
    </ligand>
</feature>
<evidence type="ECO:0000256" key="8">
    <source>
        <dbReference type="ARBA" id="ARBA00022777"/>
    </source>
</evidence>
<dbReference type="PROSITE" id="PS50011">
    <property type="entry name" value="PROTEIN_KINASE_DOM"/>
    <property type="match status" value="1"/>
</dbReference>
<evidence type="ECO:0000313" key="18">
    <source>
        <dbReference type="Proteomes" id="UP000694427"/>
    </source>
</evidence>
<keyword evidence="18" id="KW-1185">Reference proteome</keyword>
<comment type="similarity">
    <text evidence="2">Belongs to the protein kinase superfamily. CAMK Ser/Thr protein kinase family. NIM1 subfamily.</text>
</comment>
<dbReference type="AlphaFoldDB" id="A0A8C1J7E6"/>
<comment type="subcellular location">
    <subcellularLocation>
        <location evidence="1">Nucleus</location>
    </subcellularLocation>
</comment>
<dbReference type="Ensembl" id="ENSCCRT00010031192.1">
    <property type="protein sequence ID" value="ENSCCRP00010028424.1"/>
    <property type="gene ID" value="ENSCCRG00010012180.1"/>
</dbReference>
<keyword evidence="6 14" id="KW-0547">Nucleotide-binding</keyword>
<dbReference type="SUPFAM" id="SSF56112">
    <property type="entry name" value="Protein kinase-like (PK-like)"/>
    <property type="match status" value="1"/>
</dbReference>
<dbReference type="FunFam" id="1.10.510.10:FF:000301">
    <property type="entry name" value="Serine/threonine-protein kinase Chk1"/>
    <property type="match status" value="1"/>
</dbReference>
<feature type="domain" description="Protein kinase" evidence="16">
    <location>
        <begin position="9"/>
        <end position="295"/>
    </location>
</feature>
<comment type="catalytic activity">
    <reaction evidence="12">
        <text>L-threonyl-[protein] + ATP = O-phospho-L-threonyl-[protein] + ADP + H(+)</text>
        <dbReference type="Rhea" id="RHEA:46608"/>
        <dbReference type="Rhea" id="RHEA-COMP:11060"/>
        <dbReference type="Rhea" id="RHEA-COMP:11605"/>
        <dbReference type="ChEBI" id="CHEBI:15378"/>
        <dbReference type="ChEBI" id="CHEBI:30013"/>
        <dbReference type="ChEBI" id="CHEBI:30616"/>
        <dbReference type="ChEBI" id="CHEBI:61977"/>
        <dbReference type="ChEBI" id="CHEBI:456216"/>
        <dbReference type="EC" id="2.7.11.1"/>
    </reaction>
</comment>
<evidence type="ECO:0000256" key="6">
    <source>
        <dbReference type="ARBA" id="ARBA00022741"/>
    </source>
</evidence>
<reference evidence="17" key="1">
    <citation type="submission" date="2025-08" db="UniProtKB">
        <authorList>
            <consortium name="Ensembl"/>
        </authorList>
    </citation>
    <scope>IDENTIFICATION</scope>
</reference>
<name>A0A8C1J7E6_CYPCA</name>
<evidence type="ECO:0000256" key="4">
    <source>
        <dbReference type="ARBA" id="ARBA00022527"/>
    </source>
</evidence>
<evidence type="ECO:0000256" key="11">
    <source>
        <dbReference type="ARBA" id="ARBA00023306"/>
    </source>
</evidence>
<evidence type="ECO:0000256" key="13">
    <source>
        <dbReference type="ARBA" id="ARBA00048679"/>
    </source>
</evidence>
<protein>
    <recommendedName>
        <fullName evidence="3">non-specific serine/threonine protein kinase</fullName>
        <ecNumber evidence="3">2.7.11.1</ecNumber>
    </recommendedName>
</protein>